<keyword evidence="8" id="KW-1133">Transmembrane helix</keyword>
<feature type="transmembrane region" description="Helical" evidence="8">
    <location>
        <begin position="1068"/>
        <end position="1086"/>
    </location>
</feature>
<dbReference type="InterPro" id="IPR001296">
    <property type="entry name" value="Glyco_trans_1"/>
</dbReference>
<dbReference type="EMBL" id="LCWF01000073">
    <property type="protein sequence ID" value="KKY22764.1"/>
    <property type="molecule type" value="Genomic_DNA"/>
</dbReference>
<evidence type="ECO:0000256" key="7">
    <source>
        <dbReference type="SAM" id="MobiDB-lite"/>
    </source>
</evidence>
<dbReference type="GO" id="GO:0009277">
    <property type="term" value="C:fungal-type cell wall"/>
    <property type="evidence" value="ECO:0007669"/>
    <property type="project" value="TreeGrafter"/>
</dbReference>
<evidence type="ECO:0000313" key="12">
    <source>
        <dbReference type="EMBL" id="KKY22764.1"/>
    </source>
</evidence>
<feature type="transmembrane region" description="Helical" evidence="8">
    <location>
        <begin position="1435"/>
        <end position="1454"/>
    </location>
</feature>
<evidence type="ECO:0000256" key="6">
    <source>
        <dbReference type="ARBA" id="ARBA00048960"/>
    </source>
</evidence>
<dbReference type="Pfam" id="PF08323">
    <property type="entry name" value="Glyco_transf_5"/>
    <property type="match status" value="1"/>
</dbReference>
<dbReference type="FunFam" id="3.40.50.2000:FF:000052">
    <property type="entry name" value="Alpha-1,3-glucan synthase Ags2"/>
    <property type="match status" value="1"/>
</dbReference>
<evidence type="ECO:0000256" key="5">
    <source>
        <dbReference type="ARBA" id="ARBA00023316"/>
    </source>
</evidence>
<organism evidence="12 13">
    <name type="scientific">Phaeomoniella chlamydospora</name>
    <name type="common">Phaeoacremonium chlamydosporum</name>
    <dbReference type="NCBI Taxonomy" id="158046"/>
    <lineage>
        <taxon>Eukaryota</taxon>
        <taxon>Fungi</taxon>
        <taxon>Dikarya</taxon>
        <taxon>Ascomycota</taxon>
        <taxon>Pezizomycotina</taxon>
        <taxon>Eurotiomycetes</taxon>
        <taxon>Chaetothyriomycetidae</taxon>
        <taxon>Phaeomoniellales</taxon>
        <taxon>Phaeomoniellaceae</taxon>
        <taxon>Phaeomoniella</taxon>
    </lineage>
</organism>
<feature type="compositionally biased region" description="Basic and acidic residues" evidence="7">
    <location>
        <begin position="752"/>
        <end position="764"/>
    </location>
</feature>
<dbReference type="CDD" id="cd03791">
    <property type="entry name" value="GT5_Glycogen_synthase_DULL1-like"/>
    <property type="match status" value="1"/>
</dbReference>
<evidence type="ECO:0000259" key="11">
    <source>
        <dbReference type="Pfam" id="PF26127"/>
    </source>
</evidence>
<accession>A0A0G2EK81</accession>
<comment type="catalytic activity">
    <reaction evidence="6">
        <text>[(1-&gt;3)-alpha-D-glucosyl](n) + UDP-alpha-D-glucose = [(1-&gt;3)-alpha-D-glucosyl](n+1) + UDP + H(+)</text>
        <dbReference type="Rhea" id="RHEA:19749"/>
        <dbReference type="Rhea" id="RHEA-COMP:11150"/>
        <dbReference type="Rhea" id="RHEA-COMP:11151"/>
        <dbReference type="ChEBI" id="CHEBI:15378"/>
        <dbReference type="ChEBI" id="CHEBI:28100"/>
        <dbReference type="ChEBI" id="CHEBI:58223"/>
        <dbReference type="ChEBI" id="CHEBI:58885"/>
        <dbReference type="EC" id="2.4.1.183"/>
    </reaction>
</comment>
<dbReference type="GO" id="GO:0070600">
    <property type="term" value="P:fungal-type cell wall (1-&gt;3)-alpha-glucan biosynthetic process"/>
    <property type="evidence" value="ECO:0007669"/>
    <property type="project" value="TreeGrafter"/>
</dbReference>
<keyword evidence="4" id="KW-0808">Transferase</keyword>
<evidence type="ECO:0000256" key="4">
    <source>
        <dbReference type="ARBA" id="ARBA00022679"/>
    </source>
</evidence>
<feature type="transmembrane region" description="Helical" evidence="8">
    <location>
        <begin position="1202"/>
        <end position="1226"/>
    </location>
</feature>
<evidence type="ECO:0000256" key="3">
    <source>
        <dbReference type="ARBA" id="ARBA00022676"/>
    </source>
</evidence>
<dbReference type="InterPro" id="IPR058654">
    <property type="entry name" value="Mok11-14/Ags1-like_TM"/>
</dbReference>
<evidence type="ECO:0000256" key="8">
    <source>
        <dbReference type="SAM" id="Phobius"/>
    </source>
</evidence>
<sequence>MKRLEDGDFIYNLLTEWPANVTINATSSTSKNKRHDSSYTHKFEIADSPAWPYLAWTIEFDPSTLKTTLFPIGSQAHQILIYALLAGVSVITATLGVLLYVQSFYQVKFNKYGVSKSSFLSIFPSRLGQKFTRLPSGPSMQDLRFSEKGKSVASFRIPSTSGPGAEFGLTTNRRSVLIATVEYDIEDWAVKIKIGGLGVMAQLMGKNLGHQDLIWVVPCVGGVDYPENPDEEAEPMAVKILGRTYDIQVRAHILRNITYVLLDAPVFRQQSKSDPYPERMDDLESAIYYSAWNQCIAETIRRYKPDIYHINDYHGAIAPLYLLPDTIPCALSLHNAEFQGLWPMRNEKETNEVCKVYNLPNEVVQEYVQFGEVFNLLHAGASYLRVHQKGFGAVGVSKKYGKRSWARYPIFWGLQTIGALPNPDPSDTAEWNRNDAPEKSKIVVDQAFEAERGELRKKAQEWAGLNIDPEAELFVFVGRWSMQKGIDLIADIFPSILEKHPKTQLIAVGPVIDLYGRFAAMKLDKLMKVFPGRVYSKPEFTALPPFIFSGAEFALIPSRDEPFGLVAVEFGRKGALGVGARVGGLGQMPGWWFTVESTTTKHMLSQFGNAIEDALASKKSVRAQLRARSAKQRFPVAQWVEDLETLQTMSIDKHKKYANKSKRASGHMHRRSASSISDLRSETASRASMSQDRLMSRPASQGRLTNYDSSNAPQGRTRAVSTGSTPDLSLPAVPRIDISRMGSVKGPGHVASHRDSTESLDDARGLSADPFSNGRSAITHNRRLSAASRSGLALTVDTDVEDQQGRHSRARSTSGASIYTLNNQSNDGFDTRLQATYDTPQSFPAWLDNGRLPSISLPEPAASRASSVGPYETPQFSFTQHDSANSSAENLLLNSEDQQYPYKRSRRISNLSVTDIVGESKDFQLQNVAPNFKDQNQDYAREFEARLADLNGKNSNKTTIEEYIEKSEKDWFNRMREVKMGKRASRIFNNGTTQAPYLMVSQADSEEDDQFALQEDYIPPKGIRKFLFRKIGDWPVYSFLLALGQVMAANSYQVTLLTGEVSAPASKLYAVSGIYLGFSIIWWFLYRQLQSRFILAIPFFLYGISFILIGIAPLMGTDDLKSWNQDVGTGFYSAASASGSIFFALNFGDQGGATVTMWVYRACIIQGTQQVYIAGLWWWASTLQRLQNAGTNTATLIVTKPAVVTSVGVSIGVLMWFVGLILFLGLPDYYRQTPGSVPSFFRSIYRRKLILWFFATVLIQNFFLSTLYGRSWLYLWSSPNDVVSTWEIALLALLFFIVIWSLMLYLFSFLSTKHSWIMPLFAIGLGAPRWAQMLWGTSGLGNYLPWTGGAVASVFAGRSLWLWLGVLDSFQGVGFGMILLTTLTRLHVSFTLISAQVIGAAATIVAQAVGPDRNGPGSVFPNFGINPINGISQPWFWIGLACNLGINLVAFKFFRKEQLSKP</sequence>
<evidence type="ECO:0000313" key="13">
    <source>
        <dbReference type="Proteomes" id="UP000053317"/>
    </source>
</evidence>
<dbReference type="InterPro" id="IPR058655">
    <property type="entry name" value="Mok11-14/Ags1-like"/>
</dbReference>
<evidence type="ECO:0000259" key="9">
    <source>
        <dbReference type="Pfam" id="PF00534"/>
    </source>
</evidence>
<feature type="compositionally biased region" description="Basic residues" evidence="7">
    <location>
        <begin position="654"/>
        <end position="672"/>
    </location>
</feature>
<dbReference type="CDD" id="cd06174">
    <property type="entry name" value="MFS"/>
    <property type="match status" value="1"/>
</dbReference>
<dbReference type="Proteomes" id="UP000053317">
    <property type="component" value="Unassembled WGS sequence"/>
</dbReference>
<feature type="transmembrane region" description="Helical" evidence="8">
    <location>
        <begin position="1314"/>
        <end position="1331"/>
    </location>
</feature>
<feature type="region of interest" description="Disordered" evidence="7">
    <location>
        <begin position="654"/>
        <end position="777"/>
    </location>
</feature>
<dbReference type="PANTHER" id="PTHR47182:SF2">
    <property type="entry name" value="CELL WALL ALPHA-1,3-GLUCAN SYNTHASE AGS1"/>
    <property type="match status" value="1"/>
</dbReference>
<feature type="domain" description="Cell wall alpha-1,3-glucan synthase Mok11-14/Ags1-like transmembrane" evidence="11">
    <location>
        <begin position="1026"/>
        <end position="1459"/>
    </location>
</feature>
<feature type="compositionally biased region" description="Polar residues" evidence="7">
    <location>
        <begin position="811"/>
        <end position="823"/>
    </location>
</feature>
<evidence type="ECO:0000259" key="10">
    <source>
        <dbReference type="Pfam" id="PF08323"/>
    </source>
</evidence>
<evidence type="ECO:0000256" key="1">
    <source>
        <dbReference type="ARBA" id="ARBA00006122"/>
    </source>
</evidence>
<dbReference type="Pfam" id="PF26127">
    <property type="entry name" value="12TM_Mok13"/>
    <property type="match status" value="1"/>
</dbReference>
<dbReference type="Gene3D" id="3.40.50.2000">
    <property type="entry name" value="Glycogen Phosphorylase B"/>
    <property type="match status" value="2"/>
</dbReference>
<feature type="transmembrane region" description="Helical" evidence="8">
    <location>
        <begin position="1388"/>
        <end position="1409"/>
    </location>
</feature>
<evidence type="ECO:0000256" key="2">
    <source>
        <dbReference type="ARBA" id="ARBA00012688"/>
    </source>
</evidence>
<feature type="transmembrane region" description="Helical" evidence="8">
    <location>
        <begin position="1249"/>
        <end position="1268"/>
    </location>
</feature>
<dbReference type="InterPro" id="IPR013534">
    <property type="entry name" value="Starch_synth_cat_dom"/>
</dbReference>
<feature type="transmembrane region" description="Helical" evidence="8">
    <location>
        <begin position="79"/>
        <end position="101"/>
    </location>
</feature>
<feature type="region of interest" description="Disordered" evidence="7">
    <location>
        <begin position="795"/>
        <end position="823"/>
    </location>
</feature>
<keyword evidence="3" id="KW-0328">Glycosyltransferase</keyword>
<feature type="transmembrane region" description="Helical" evidence="8">
    <location>
        <begin position="1093"/>
        <end position="1115"/>
    </location>
</feature>
<name>A0A0G2EK81_PHACM</name>
<keyword evidence="8" id="KW-0472">Membrane</keyword>
<dbReference type="PANTHER" id="PTHR47182">
    <property type="entry name" value="CELL WALL ALPHA-1,3-GLUCAN SYNTHASE AGS1-RELATED"/>
    <property type="match status" value="1"/>
</dbReference>
<feature type="transmembrane region" description="Helical" evidence="8">
    <location>
        <begin position="1127"/>
        <end position="1147"/>
    </location>
</feature>
<dbReference type="GO" id="GO:0047657">
    <property type="term" value="F:alpha-1,3-glucan synthase activity"/>
    <property type="evidence" value="ECO:0007669"/>
    <property type="project" value="UniProtKB-EC"/>
</dbReference>
<dbReference type="SUPFAM" id="SSF53756">
    <property type="entry name" value="UDP-Glycosyltransferase/glycogen phosphorylase"/>
    <property type="match status" value="1"/>
</dbReference>
<gene>
    <name evidence="12" type="ORF">UCRPC4_g03090</name>
</gene>
<feature type="domain" description="Starch synthase catalytic" evidence="10">
    <location>
        <begin position="176"/>
        <end position="382"/>
    </location>
</feature>
<feature type="compositionally biased region" description="Polar residues" evidence="7">
    <location>
        <begin position="874"/>
        <end position="883"/>
    </location>
</feature>
<reference evidence="12 13" key="2">
    <citation type="submission" date="2015-05" db="EMBL/GenBank/DDBJ databases">
        <authorList>
            <person name="Morales-Cruz A."/>
            <person name="Amrine K.C."/>
            <person name="Cantu D."/>
        </authorList>
    </citation>
    <scope>NUCLEOTIDE SEQUENCE [LARGE SCALE GENOMIC DNA]</scope>
    <source>
        <strain evidence="12">UCRPC4</strain>
    </source>
</reference>
<keyword evidence="8" id="KW-0812">Transmembrane</keyword>
<comment type="caution">
    <text evidence="12">The sequence shown here is derived from an EMBL/GenBank/DDBJ whole genome shotgun (WGS) entry which is preliminary data.</text>
</comment>
<keyword evidence="5" id="KW-0961">Cell wall biogenesis/degradation</keyword>
<dbReference type="OrthoDB" id="512920at2759"/>
<proteinExistence type="inferred from homology"/>
<dbReference type="FunFam" id="3.40.50.2000:FF:000058">
    <property type="entry name" value="Alpha-1,3-glucan synthase Ags1"/>
    <property type="match status" value="1"/>
</dbReference>
<feature type="transmembrane region" description="Helical" evidence="8">
    <location>
        <begin position="1288"/>
        <end position="1307"/>
    </location>
</feature>
<reference evidence="12 13" key="1">
    <citation type="submission" date="2015-05" db="EMBL/GenBank/DDBJ databases">
        <title>Distinctive expansion of gene families associated with plant cell wall degradation and secondary metabolism in the genomes of grapevine trunk pathogens.</title>
        <authorList>
            <person name="Lawrence D.P."/>
            <person name="Travadon R."/>
            <person name="Rolshausen P.E."/>
            <person name="Baumgartner K."/>
        </authorList>
    </citation>
    <scope>NUCLEOTIDE SEQUENCE [LARGE SCALE GENOMIC DNA]</scope>
    <source>
        <strain evidence="12">UCRPC4</strain>
    </source>
</reference>
<dbReference type="EC" id="2.4.1.183" evidence="2"/>
<feature type="region of interest" description="Disordered" evidence="7">
    <location>
        <begin position="860"/>
        <end position="883"/>
    </location>
</feature>
<feature type="transmembrane region" description="Helical" evidence="8">
    <location>
        <begin position="1159"/>
        <end position="1180"/>
    </location>
</feature>
<dbReference type="Pfam" id="PF00534">
    <property type="entry name" value="Glycos_transf_1"/>
    <property type="match status" value="1"/>
</dbReference>
<feature type="compositionally biased region" description="Polar residues" evidence="7">
    <location>
        <begin position="673"/>
        <end position="727"/>
    </location>
</feature>
<feature type="domain" description="Glycosyl transferase family 1" evidence="9">
    <location>
        <begin position="465"/>
        <end position="584"/>
    </location>
</feature>
<protein>
    <recommendedName>
        <fullName evidence="2">alpha-1,3-glucan synthase</fullName>
        <ecNumber evidence="2">2.4.1.183</ecNumber>
    </recommendedName>
</protein>
<keyword evidence="13" id="KW-1185">Reference proteome</keyword>
<comment type="similarity">
    <text evidence="1">Belongs to the glycosyltransferase group 1 family.</text>
</comment>